<reference evidence="2 3" key="1">
    <citation type="submission" date="2018-03" db="EMBL/GenBank/DDBJ databases">
        <title>Genomic Encyclopedia of Type Strains, Phase III (KMG-III): the genomes of soil and plant-associated and newly described type strains.</title>
        <authorList>
            <person name="Whitman W."/>
        </authorList>
    </citation>
    <scope>NUCLEOTIDE SEQUENCE [LARGE SCALE GENOMIC DNA]</scope>
    <source>
        <strain evidence="2 3">CGMCC 4.7104</strain>
    </source>
</reference>
<sequence>MRARPFRKLAAIILSGLTGASAAAGCGGADTSGVTAADVVPLDQAPLSDAAPARVVGIGEATHGNKEFVRTRLLVIQRLVRDHGFRTVAIEADFGGTAVAGDYVMGGEGSAEGAAKALGFDLYRTRETADLIKWIHDHNAAADDRDKIRLYGFDMQRYDRNKERLLRYLAKVDPALRREAETSLADLTDATRTTQDPKKTAAAASAAGRLVTTMRAGRERYVKASSAQSYAPALHHAETIWRGARLQTSGNDYAAKRDAWMAGSIGWIADTEAAQGRKKIIVAGHNGHIDKSGAAFPFQSMGQRLAKTYGGGYFAIGTEFGRSTFISKDEDSGARKRFTVSHDAPVAKLFGGEPMGYVNLAQASADPGNRELLTSKIRMGSVGDGFRSAYSSILWAYTVEMVPAKSYDALIYVPEASPVTPL</sequence>
<proteinExistence type="predicted"/>
<dbReference type="Proteomes" id="UP000238312">
    <property type="component" value="Unassembled WGS sequence"/>
</dbReference>
<dbReference type="EMBL" id="PVNG01000006">
    <property type="protein sequence ID" value="PRX65963.1"/>
    <property type="molecule type" value="Genomic_DNA"/>
</dbReference>
<feature type="chain" id="PRO_5038708197" evidence="1">
    <location>
        <begin position="25"/>
        <end position="422"/>
    </location>
</feature>
<dbReference type="RefSeq" id="WP_181307425.1">
    <property type="nucleotide sequence ID" value="NZ_PVNG01000006.1"/>
</dbReference>
<dbReference type="Gene3D" id="3.40.1660.10">
    <property type="entry name" value="EreA-like (biosynthetic domain)"/>
    <property type="match status" value="1"/>
</dbReference>
<accession>A0A2T0N1V5</accession>
<name>A0A2T0N1V5_9ACTN</name>
<dbReference type="Gene3D" id="3.30.1870.10">
    <property type="entry name" value="EreA-like, domain 2"/>
    <property type="match status" value="1"/>
</dbReference>
<dbReference type="InterPro" id="IPR052036">
    <property type="entry name" value="Hydrolase/PRTase-associated"/>
</dbReference>
<dbReference type="CDD" id="cd14728">
    <property type="entry name" value="Ere-like"/>
    <property type="match status" value="1"/>
</dbReference>
<dbReference type="PANTHER" id="PTHR31299:SF0">
    <property type="entry name" value="ESTERASE, PUTATIVE (AFU_ORTHOLOGUE AFUA_1G05850)-RELATED"/>
    <property type="match status" value="1"/>
</dbReference>
<keyword evidence="3" id="KW-1185">Reference proteome</keyword>
<dbReference type="InterPro" id="IPR007815">
    <property type="entry name" value="Emycin_Estase"/>
</dbReference>
<dbReference type="Pfam" id="PF05139">
    <property type="entry name" value="Erythro_esteras"/>
    <property type="match status" value="1"/>
</dbReference>
<protein>
    <submittedName>
        <fullName evidence="2">Erythromycin esterase</fullName>
    </submittedName>
</protein>
<dbReference type="Gene3D" id="1.20.1440.30">
    <property type="entry name" value="Biosynthetic Protein domain"/>
    <property type="match status" value="1"/>
</dbReference>
<dbReference type="GO" id="GO:0046677">
    <property type="term" value="P:response to antibiotic"/>
    <property type="evidence" value="ECO:0007669"/>
    <property type="project" value="InterPro"/>
</dbReference>
<comment type="caution">
    <text evidence="2">The sequence shown here is derived from an EMBL/GenBank/DDBJ whole genome shotgun (WGS) entry which is preliminary data.</text>
</comment>
<feature type="signal peptide" evidence="1">
    <location>
        <begin position="1"/>
        <end position="24"/>
    </location>
</feature>
<evidence type="ECO:0000256" key="1">
    <source>
        <dbReference type="SAM" id="SignalP"/>
    </source>
</evidence>
<keyword evidence="1" id="KW-0732">Signal</keyword>
<evidence type="ECO:0000313" key="2">
    <source>
        <dbReference type="EMBL" id="PRX65963.1"/>
    </source>
</evidence>
<evidence type="ECO:0000313" key="3">
    <source>
        <dbReference type="Proteomes" id="UP000238312"/>
    </source>
</evidence>
<dbReference type="PROSITE" id="PS51257">
    <property type="entry name" value="PROKAR_LIPOPROTEIN"/>
    <property type="match status" value="1"/>
</dbReference>
<dbReference type="PANTHER" id="PTHR31299">
    <property type="entry name" value="ESTERASE, PUTATIVE (AFU_ORTHOLOGUE AFUA_1G05850)-RELATED"/>
    <property type="match status" value="1"/>
</dbReference>
<dbReference type="AlphaFoldDB" id="A0A2T0N1V5"/>
<gene>
    <name evidence="2" type="ORF">B0I32_10699</name>
</gene>
<organism evidence="2 3">
    <name type="scientific">Nonomuraea fuscirosea</name>
    <dbReference type="NCBI Taxonomy" id="1291556"/>
    <lineage>
        <taxon>Bacteria</taxon>
        <taxon>Bacillati</taxon>
        <taxon>Actinomycetota</taxon>
        <taxon>Actinomycetes</taxon>
        <taxon>Streptosporangiales</taxon>
        <taxon>Streptosporangiaceae</taxon>
        <taxon>Nonomuraea</taxon>
    </lineage>
</organism>
<dbReference type="SUPFAM" id="SSF159501">
    <property type="entry name" value="EreA/ChaN-like"/>
    <property type="match status" value="1"/>
</dbReference>